<evidence type="ECO:0000313" key="3">
    <source>
        <dbReference type="EMBL" id="PWK39485.1"/>
    </source>
</evidence>
<dbReference type="CDD" id="cd00413">
    <property type="entry name" value="Glyco_hydrolase_16"/>
    <property type="match status" value="1"/>
</dbReference>
<dbReference type="GO" id="GO:0005975">
    <property type="term" value="P:carbohydrate metabolic process"/>
    <property type="evidence" value="ECO:0007669"/>
    <property type="project" value="InterPro"/>
</dbReference>
<keyword evidence="1" id="KW-0732">Signal</keyword>
<proteinExistence type="predicted"/>
<feature type="signal peptide" evidence="1">
    <location>
        <begin position="1"/>
        <end position="28"/>
    </location>
</feature>
<dbReference type="RefSeq" id="WP_146246599.1">
    <property type="nucleotide sequence ID" value="NZ_BONA01000075.1"/>
</dbReference>
<comment type="caution">
    <text evidence="3">The sequence shown here is derived from an EMBL/GenBank/DDBJ whole genome shotgun (WGS) entry which is preliminary data.</text>
</comment>
<accession>A0A316F6V2</accession>
<dbReference type="Proteomes" id="UP000245697">
    <property type="component" value="Unassembled WGS sequence"/>
</dbReference>
<evidence type="ECO:0000313" key="4">
    <source>
        <dbReference type="Proteomes" id="UP000245697"/>
    </source>
</evidence>
<dbReference type="InterPro" id="IPR000757">
    <property type="entry name" value="Beta-glucanase-like"/>
</dbReference>
<protein>
    <submittedName>
        <fullName evidence="3">Glycosyl hydrolase family 16</fullName>
    </submittedName>
</protein>
<keyword evidence="4" id="KW-1185">Reference proteome</keyword>
<dbReference type="InterPro" id="IPR013320">
    <property type="entry name" value="ConA-like_dom_sf"/>
</dbReference>
<dbReference type="EMBL" id="QGGR01000022">
    <property type="protein sequence ID" value="PWK39485.1"/>
    <property type="molecule type" value="Genomic_DNA"/>
</dbReference>
<evidence type="ECO:0000259" key="2">
    <source>
        <dbReference type="PROSITE" id="PS51762"/>
    </source>
</evidence>
<name>A0A316F6V2_9ACTN</name>
<dbReference type="AlphaFoldDB" id="A0A316F6V2"/>
<dbReference type="Gene3D" id="2.60.120.260">
    <property type="entry name" value="Galactose-binding domain-like"/>
    <property type="match status" value="1"/>
</dbReference>
<gene>
    <name evidence="3" type="ORF">BC793_12257</name>
</gene>
<feature type="chain" id="PRO_5016462658" evidence="1">
    <location>
        <begin position="29"/>
        <end position="445"/>
    </location>
</feature>
<dbReference type="OrthoDB" id="8771597at2"/>
<dbReference type="Gene3D" id="2.60.120.200">
    <property type="match status" value="1"/>
</dbReference>
<dbReference type="SUPFAM" id="SSF49899">
    <property type="entry name" value="Concanavalin A-like lectins/glucanases"/>
    <property type="match status" value="1"/>
</dbReference>
<organism evidence="3 4">
    <name type="scientific">Actinoplanes xinjiangensis</name>
    <dbReference type="NCBI Taxonomy" id="512350"/>
    <lineage>
        <taxon>Bacteria</taxon>
        <taxon>Bacillati</taxon>
        <taxon>Actinomycetota</taxon>
        <taxon>Actinomycetes</taxon>
        <taxon>Micromonosporales</taxon>
        <taxon>Micromonosporaceae</taxon>
        <taxon>Actinoplanes</taxon>
    </lineage>
</organism>
<evidence type="ECO:0000256" key="1">
    <source>
        <dbReference type="SAM" id="SignalP"/>
    </source>
</evidence>
<dbReference type="GO" id="GO:0004553">
    <property type="term" value="F:hydrolase activity, hydrolyzing O-glycosyl compounds"/>
    <property type="evidence" value="ECO:0007669"/>
    <property type="project" value="InterPro"/>
</dbReference>
<keyword evidence="3" id="KW-0378">Hydrolase</keyword>
<feature type="domain" description="GH16" evidence="2">
    <location>
        <begin position="217"/>
        <end position="445"/>
    </location>
</feature>
<dbReference type="PROSITE" id="PS51762">
    <property type="entry name" value="GH16_2"/>
    <property type="match status" value="1"/>
</dbReference>
<reference evidence="3 4" key="1">
    <citation type="submission" date="2018-05" db="EMBL/GenBank/DDBJ databases">
        <title>Genomic Encyclopedia of Archaeal and Bacterial Type Strains, Phase II (KMG-II): from individual species to whole genera.</title>
        <authorList>
            <person name="Goeker M."/>
        </authorList>
    </citation>
    <scope>NUCLEOTIDE SEQUENCE [LARGE SCALE GENOMIC DNA]</scope>
    <source>
        <strain evidence="3 4">DSM 45184</strain>
    </source>
</reference>
<sequence length="445" mass="47311">MRSWNRRATATCAAAAAFAVGAATAAVAAGTMAARTGTVIGTCANPVLERDVTGWGRHNTGAAGSRVAVGAHVVADHAYVQPAANGANPEMYLPQKDVAAGEQWRFAMDTWVSGSTATVQARMQVDWYNAAGGYLGHVNGAESPVPVTAAEQWTRVAGDFTAPTGATRANVTARLAGPAGLTWAATACDYRPAGEGGQNPPTTPPPTTPVGDTAAARFNWGTPLPASDDFDYGSVASPAVPDRTKWELAGDGVGQCMSGHNGNGRRCDANSRVLGGFLRMTGGADGDTGWLGSTLSQKYGRWEVRARSQATGANNGRQYHPVLITWPESNEWPEGAEYDYLENSAPGEQCAGAFLHYPNHQPRTQEHAEKCGVDLTQWHNFGFEWTRQHLKGYIDGVEWFSFSRDCVQCAPGPMFQTIQLDNFFGGSMQPAVFEVDFARVYAVTG</sequence>